<accession>A0A839GQ59</accession>
<keyword evidence="1" id="KW-0732">Signal</keyword>
<evidence type="ECO:0000313" key="3">
    <source>
        <dbReference type="EMBL" id="MBA9077655.1"/>
    </source>
</evidence>
<name>A0A839GQ59_9BACT</name>
<dbReference type="InterPro" id="IPR025665">
    <property type="entry name" value="Beta-barrel_OMP_2"/>
</dbReference>
<evidence type="ECO:0000259" key="2">
    <source>
        <dbReference type="Pfam" id="PF13568"/>
    </source>
</evidence>
<dbReference type="RefSeq" id="WP_182513122.1">
    <property type="nucleotide sequence ID" value="NZ_JACJIQ010000008.1"/>
</dbReference>
<feature type="signal peptide" evidence="1">
    <location>
        <begin position="1"/>
        <end position="25"/>
    </location>
</feature>
<evidence type="ECO:0000256" key="1">
    <source>
        <dbReference type="SAM" id="SignalP"/>
    </source>
</evidence>
<dbReference type="Proteomes" id="UP000563094">
    <property type="component" value="Unassembled WGS sequence"/>
</dbReference>
<feature type="chain" id="PRO_5032458887" description="Outer membrane protein beta-barrel domain-containing protein" evidence="1">
    <location>
        <begin position="26"/>
        <end position="236"/>
    </location>
</feature>
<organism evidence="3 4">
    <name type="scientific">Rufibacter quisquiliarum</name>
    <dbReference type="NCBI Taxonomy" id="1549639"/>
    <lineage>
        <taxon>Bacteria</taxon>
        <taxon>Pseudomonadati</taxon>
        <taxon>Bacteroidota</taxon>
        <taxon>Cytophagia</taxon>
        <taxon>Cytophagales</taxon>
        <taxon>Hymenobacteraceae</taxon>
        <taxon>Rufibacter</taxon>
    </lineage>
</organism>
<dbReference type="EMBL" id="JACJIQ010000008">
    <property type="protein sequence ID" value="MBA9077655.1"/>
    <property type="molecule type" value="Genomic_DNA"/>
</dbReference>
<dbReference type="Pfam" id="PF13568">
    <property type="entry name" value="OMP_b-brl_2"/>
    <property type="match status" value="1"/>
</dbReference>
<proteinExistence type="predicted"/>
<keyword evidence="4" id="KW-1185">Reference proteome</keyword>
<gene>
    <name evidence="3" type="ORF">FHS90_002373</name>
</gene>
<comment type="caution">
    <text evidence="3">The sequence shown here is derived from an EMBL/GenBank/DDBJ whole genome shotgun (WGS) entry which is preliminary data.</text>
</comment>
<evidence type="ECO:0000313" key="4">
    <source>
        <dbReference type="Proteomes" id="UP000563094"/>
    </source>
</evidence>
<feature type="domain" description="Outer membrane protein beta-barrel" evidence="2">
    <location>
        <begin position="26"/>
        <end position="208"/>
    </location>
</feature>
<dbReference type="AlphaFoldDB" id="A0A839GQ59"/>
<protein>
    <recommendedName>
        <fullName evidence="2">Outer membrane protein beta-barrel domain-containing protein</fullName>
    </recommendedName>
</protein>
<reference evidence="3 4" key="1">
    <citation type="submission" date="2020-08" db="EMBL/GenBank/DDBJ databases">
        <title>Genomic Encyclopedia of Type Strains, Phase IV (KMG-IV): sequencing the most valuable type-strain genomes for metagenomic binning, comparative biology and taxonomic classification.</title>
        <authorList>
            <person name="Goeker M."/>
        </authorList>
    </citation>
    <scope>NUCLEOTIDE SEQUENCE [LARGE SCALE GENOMIC DNA]</scope>
    <source>
        <strain evidence="3 4">DSM 29854</strain>
    </source>
</reference>
<sequence>MKTIRYSILFCLVAILFLGSRHAEAQVEIGVKFAPSITSNRTLAQDKYNFEGDGVGGGFGVGVIADYFFGANYAVSSGLMYNIKGGTVRYSYTQPIAPGALDGATSITMSGEDDLSLQYLEIPIALKLFTNEISTDTKLYFQAGGSLNTMLAAKVNDKKVDSEGDKFTKRFNLFEIDVLIGVGVERQIGVSTKLFGGITYHRGLTDVDDDHYAGIFKDDKVELKNDVFSLDFGIKF</sequence>